<reference evidence="1 2" key="1">
    <citation type="submission" date="2019-09" db="EMBL/GenBank/DDBJ databases">
        <title>Genome sequencing of strain KACC 21233.</title>
        <authorList>
            <person name="Heo J."/>
            <person name="Kim S.-J."/>
            <person name="Kim J.-S."/>
            <person name="Hong S.-B."/>
            <person name="Kwon S.-W."/>
        </authorList>
    </citation>
    <scope>NUCLEOTIDE SEQUENCE [LARGE SCALE GENOMIC DNA]</scope>
    <source>
        <strain evidence="1 2">KACC 21233</strain>
        <plasmid evidence="1 2">unnamed1</plasmid>
    </source>
</reference>
<proteinExistence type="predicted"/>
<geneLocation type="plasmid" evidence="1">
    <name>unnamed1</name>
</geneLocation>
<sequence length="193" mass="20791">MPPRKPPAARKTPRPPLYTRMTAAARAVARHTIRTHIRECLQRGPHAVLELRRGIAQPMLGAFHVMLEEMVRAGEIASIGHGVYVQVPWMPQTVPVEASPLADLVLATLADTTRPGHTVAQLAQALALTHAQVQAALASLETMGLIEPGRGAGQYRPASPRMAAHIRRGARERVFADVAGHDTPVLDGEVGDE</sequence>
<name>A0A5C1YSU9_9PROT</name>
<dbReference type="AlphaFoldDB" id="A0A5C1YSU9"/>
<dbReference type="SUPFAM" id="SSF46785">
    <property type="entry name" value="Winged helix' DNA-binding domain"/>
    <property type="match status" value="1"/>
</dbReference>
<dbReference type="KEGG" id="acek:FLP30_12950"/>
<dbReference type="Proteomes" id="UP000324536">
    <property type="component" value="Plasmid unnamed1"/>
</dbReference>
<evidence type="ECO:0000313" key="2">
    <source>
        <dbReference type="Proteomes" id="UP000324536"/>
    </source>
</evidence>
<dbReference type="RefSeq" id="WP_149280442.1">
    <property type="nucleotide sequence ID" value="NZ_CP043507.1"/>
</dbReference>
<gene>
    <name evidence="1" type="ORF">FLP30_12950</name>
</gene>
<dbReference type="InterPro" id="IPR036390">
    <property type="entry name" value="WH_DNA-bd_sf"/>
</dbReference>
<dbReference type="OrthoDB" id="7258005at2"/>
<protein>
    <submittedName>
        <fullName evidence="1">MarR family transcriptional regulator</fullName>
    </submittedName>
</protein>
<keyword evidence="1" id="KW-0614">Plasmid</keyword>
<evidence type="ECO:0000313" key="1">
    <source>
        <dbReference type="EMBL" id="QEO18785.1"/>
    </source>
</evidence>
<dbReference type="Gene3D" id="1.10.10.10">
    <property type="entry name" value="Winged helix-like DNA-binding domain superfamily/Winged helix DNA-binding domain"/>
    <property type="match status" value="1"/>
</dbReference>
<organism evidence="1 2">
    <name type="scientific">Acetobacter vaccinii</name>
    <dbReference type="NCBI Taxonomy" id="2592655"/>
    <lineage>
        <taxon>Bacteria</taxon>
        <taxon>Pseudomonadati</taxon>
        <taxon>Pseudomonadota</taxon>
        <taxon>Alphaproteobacteria</taxon>
        <taxon>Acetobacterales</taxon>
        <taxon>Acetobacteraceae</taxon>
        <taxon>Acetobacter</taxon>
    </lineage>
</organism>
<keyword evidence="2" id="KW-1185">Reference proteome</keyword>
<dbReference type="InterPro" id="IPR036388">
    <property type="entry name" value="WH-like_DNA-bd_sf"/>
</dbReference>
<accession>A0A5C1YSU9</accession>
<dbReference type="EMBL" id="CP043507">
    <property type="protein sequence ID" value="QEO18785.1"/>
    <property type="molecule type" value="Genomic_DNA"/>
</dbReference>